<accession>A0A5B8UXE2</accession>
<dbReference type="SUPFAM" id="SSF54593">
    <property type="entry name" value="Glyoxalase/Bleomycin resistance protein/Dihydroxybiphenyl dioxygenase"/>
    <property type="match status" value="1"/>
</dbReference>
<organism evidence="2 3">
    <name type="scientific">Mucilaginibacter ginsenosidivorans</name>
    <dbReference type="NCBI Taxonomy" id="398053"/>
    <lineage>
        <taxon>Bacteria</taxon>
        <taxon>Pseudomonadati</taxon>
        <taxon>Bacteroidota</taxon>
        <taxon>Sphingobacteriia</taxon>
        <taxon>Sphingobacteriales</taxon>
        <taxon>Sphingobacteriaceae</taxon>
        <taxon>Mucilaginibacter</taxon>
    </lineage>
</organism>
<dbReference type="Pfam" id="PF22677">
    <property type="entry name" value="Ble-like_N"/>
    <property type="match status" value="1"/>
</dbReference>
<dbReference type="KEGG" id="mgin:FRZ54_14110"/>
<dbReference type="PANTHER" id="PTHR33993:SF2">
    <property type="entry name" value="VOC DOMAIN-CONTAINING PROTEIN"/>
    <property type="match status" value="1"/>
</dbReference>
<name>A0A5B8UXE2_9SPHI</name>
<keyword evidence="3" id="KW-1185">Reference proteome</keyword>
<evidence type="ECO:0000313" key="3">
    <source>
        <dbReference type="Proteomes" id="UP000321479"/>
    </source>
</evidence>
<dbReference type="CDD" id="cd07247">
    <property type="entry name" value="SgaA_N_like"/>
    <property type="match status" value="1"/>
</dbReference>
<dbReference type="Gene3D" id="3.10.180.10">
    <property type="entry name" value="2,3-Dihydroxybiphenyl 1,2-Dioxygenase, domain 1"/>
    <property type="match status" value="1"/>
</dbReference>
<dbReference type="InterPro" id="IPR053863">
    <property type="entry name" value="Glyoxy/Ble-like_N"/>
</dbReference>
<protein>
    <submittedName>
        <fullName evidence="2">VOC family protein</fullName>
    </submittedName>
</protein>
<dbReference type="RefSeq" id="WP_147032237.1">
    <property type="nucleotide sequence ID" value="NZ_CP042436.1"/>
</dbReference>
<dbReference type="PROSITE" id="PS51819">
    <property type="entry name" value="VOC"/>
    <property type="match status" value="1"/>
</dbReference>
<dbReference type="PANTHER" id="PTHR33993">
    <property type="entry name" value="GLYOXALASE-RELATED"/>
    <property type="match status" value="1"/>
</dbReference>
<dbReference type="InterPro" id="IPR052164">
    <property type="entry name" value="Anthracycline_SecMetBiosynth"/>
</dbReference>
<gene>
    <name evidence="2" type="ORF">FRZ54_14110</name>
</gene>
<dbReference type="OrthoDB" id="9804235at2"/>
<dbReference type="AlphaFoldDB" id="A0A5B8UXE2"/>
<dbReference type="EMBL" id="CP042436">
    <property type="protein sequence ID" value="QEC63663.1"/>
    <property type="molecule type" value="Genomic_DNA"/>
</dbReference>
<reference evidence="2 3" key="1">
    <citation type="journal article" date="2017" name="Curr. Microbiol.">
        <title>Mucilaginibacter ginsenosidivorans sp. nov., Isolated from Soil of Ginseng Field.</title>
        <authorList>
            <person name="Kim M.M."/>
            <person name="Siddiqi M.Z."/>
            <person name="Im W.T."/>
        </authorList>
    </citation>
    <scope>NUCLEOTIDE SEQUENCE [LARGE SCALE GENOMIC DNA]</scope>
    <source>
        <strain evidence="2 3">Gsoil 3017</strain>
    </source>
</reference>
<dbReference type="InterPro" id="IPR029068">
    <property type="entry name" value="Glyas_Bleomycin-R_OHBP_Dase"/>
</dbReference>
<feature type="domain" description="VOC" evidence="1">
    <location>
        <begin position="7"/>
        <end position="126"/>
    </location>
</feature>
<dbReference type="Proteomes" id="UP000321479">
    <property type="component" value="Chromosome"/>
</dbReference>
<dbReference type="InterPro" id="IPR037523">
    <property type="entry name" value="VOC_core"/>
</dbReference>
<sequence length="127" mass="13935">MDSTVNVLNWFEISAADIARAKKFYETIFSITMDEMEMMGMKMAMFPYDPMSGKLSGGLAQSDMHKPSADGVKVYFNGNPDLDTVLLKVEAAGGKVTMPKSKISDDIGYMAFFIDSEGNTIGLHSQN</sequence>
<evidence type="ECO:0000313" key="2">
    <source>
        <dbReference type="EMBL" id="QEC63663.1"/>
    </source>
</evidence>
<evidence type="ECO:0000259" key="1">
    <source>
        <dbReference type="PROSITE" id="PS51819"/>
    </source>
</evidence>
<proteinExistence type="predicted"/>